<dbReference type="EMBL" id="JACCHS010000075">
    <property type="protein sequence ID" value="NYT47062.1"/>
    <property type="molecule type" value="Genomic_DNA"/>
</dbReference>
<reference evidence="4 5" key="1">
    <citation type="submission" date="2020-05" db="EMBL/GenBank/DDBJ databases">
        <title>Horizontal transmission and recombination maintain forever young bacterial symbiont genomes.</title>
        <authorList>
            <person name="Russell S.L."/>
            <person name="Pepper-Tunick E."/>
            <person name="Svedberg J."/>
            <person name="Byrne A."/>
            <person name="Ruelas Castillo J."/>
            <person name="Vollmers C."/>
            <person name="Beinart R.A."/>
            <person name="Corbett-Detig R."/>
        </authorList>
    </citation>
    <scope>NUCLEOTIDE SEQUENCE [LARGE SCALE GENOMIC DNA]</scope>
    <source>
        <strain evidence="4">4727-3</strain>
    </source>
</reference>
<dbReference type="Pfam" id="PF03880">
    <property type="entry name" value="DbpA"/>
    <property type="match status" value="1"/>
</dbReference>
<proteinExistence type="predicted"/>
<sequence length="182" mass="20687">MNNKYISAEITKQSSLEEQLKKVLAKEDLTANKALIEVSARHLKLDYLDLAAALLFINDPQPQLSELANNKFTVEKQKAHELLHAEMVRYRIEVGRTHKVSVNLIKDLLVEEAGVERNKIGYVDVFEHYTVLSLPPGMPVEILQNFKEVEIQQKAWILSAWVEQVKSFSLKNSIVAAHADII</sequence>
<evidence type="ECO:0000256" key="1">
    <source>
        <dbReference type="ARBA" id="ARBA00022490"/>
    </source>
</evidence>
<comment type="caution">
    <text evidence="4">The sequence shown here is derived from an EMBL/GenBank/DDBJ whole genome shotgun (WGS) entry which is preliminary data.</text>
</comment>
<gene>
    <name evidence="4" type="ORF">H0A75_05080</name>
</gene>
<name>A0A7Z0SDU2_9GAMM</name>
<dbReference type="InterPro" id="IPR005580">
    <property type="entry name" value="DbpA/CsdA_RNA-bd_dom"/>
</dbReference>
<evidence type="ECO:0000259" key="2">
    <source>
        <dbReference type="Pfam" id="PF03880"/>
    </source>
</evidence>
<dbReference type="InterPro" id="IPR012677">
    <property type="entry name" value="Nucleotide-bd_a/b_plait_sf"/>
</dbReference>
<dbReference type="InterPro" id="IPR057325">
    <property type="entry name" value="DeaD_dimer"/>
</dbReference>
<organism evidence="4 5">
    <name type="scientific">Candidatus Methanofishera endochildressiae</name>
    <dbReference type="NCBI Taxonomy" id="2738884"/>
    <lineage>
        <taxon>Bacteria</taxon>
        <taxon>Pseudomonadati</taxon>
        <taxon>Pseudomonadota</taxon>
        <taxon>Gammaproteobacteria</taxon>
        <taxon>Candidatus Methanofishera</taxon>
    </lineage>
</organism>
<keyword evidence="1" id="KW-0963">Cytoplasm</keyword>
<feature type="domain" description="DEAD box helicase DbpA/CsdA RNA-binding" evidence="2">
    <location>
        <begin position="89"/>
        <end position="154"/>
    </location>
</feature>
<evidence type="ECO:0000259" key="3">
    <source>
        <dbReference type="Pfam" id="PF25399"/>
    </source>
</evidence>
<evidence type="ECO:0000313" key="5">
    <source>
        <dbReference type="Proteomes" id="UP000537890"/>
    </source>
</evidence>
<accession>A0A7Z0SDU2</accession>
<dbReference type="Proteomes" id="UP000537890">
    <property type="component" value="Unassembled WGS sequence"/>
</dbReference>
<dbReference type="AlphaFoldDB" id="A0A7Z0SDU2"/>
<protein>
    <submittedName>
        <fullName evidence="4">DbpA RNA binding domain-containing protein</fullName>
    </submittedName>
</protein>
<dbReference type="Pfam" id="PF25399">
    <property type="entry name" value="DeaD_dimer"/>
    <property type="match status" value="1"/>
</dbReference>
<evidence type="ECO:0000313" key="4">
    <source>
        <dbReference type="EMBL" id="NYT47062.1"/>
    </source>
</evidence>
<feature type="domain" description="RNA helicase DeaD dimerization" evidence="3">
    <location>
        <begin position="12"/>
        <end position="57"/>
    </location>
</feature>
<dbReference type="Gene3D" id="3.30.70.330">
    <property type="match status" value="1"/>
</dbReference>